<name>A0A0S4ILF4_BODSA</name>
<dbReference type="OMA" id="RSIYMQA"/>
<sequence>MFRRSLIQLIGLPAPVNFGGSPAQPIAMSPREAAIEQLAVEVFSKGNKILKVVDDLGTLPEGLHSFPEVCFVGKPSCGKSSVIATLCHNIKMGRTGRGGGRTTKLEFFNVGDCMLLVDTPSYGSWERRTVALNALGVTLMRRYISLRKEGNLKHVYWLIESPQYEFKMKYQSHVNARSRQVARDVLRIEPRDEEMLDFLAHEKVPFTVLLSKADRLQDKPDRIRRAIDDVHEFIGTDDIPVMPISCRPRSPAECRNVHELMCDITDKCCGELKDNELTLKGLHSLSYLPPTAQSIIAVEANYPVGAHVMPISNSRSISETVKLHNEAKLGFVRVRQASKLFGTSFYEKALGYSNDELVAPSHDAGVATSRLSHNSLTSSSTNSSVTTGTLVESPINETSSLVASPTASNEVLLTTKQQHDKLQVQQQQLAAMSVADLLPKNRENATTISNVLGVALPVTMVGASVTRAAKAIDRSADAYAEMVEAQGYYGIVNSSEDFFITAAGTPSHQERTLSERKNGPRYASHREIAKQRMLDKYVKGVRKDRSIQLDAHGYMCPWLGSNSGGGPRVKGSNVVTNGGSGALVRGLKESGFGGHSLSRKTTKNTFRATKKTGFWAT</sequence>
<dbReference type="GO" id="GO:0005525">
    <property type="term" value="F:GTP binding"/>
    <property type="evidence" value="ECO:0007669"/>
    <property type="project" value="InterPro"/>
</dbReference>
<proteinExistence type="predicted"/>
<dbReference type="Pfam" id="PF01926">
    <property type="entry name" value="MMR_HSR1"/>
    <property type="match status" value="1"/>
</dbReference>
<dbReference type="PANTHER" id="PTHR11649">
    <property type="entry name" value="MSS1/TRME-RELATED GTP-BINDING PROTEIN"/>
    <property type="match status" value="1"/>
</dbReference>
<dbReference type="OrthoDB" id="391988at2759"/>
<gene>
    <name evidence="2" type="ORF">BSAL_52965</name>
</gene>
<evidence type="ECO:0000313" key="3">
    <source>
        <dbReference type="Proteomes" id="UP000051952"/>
    </source>
</evidence>
<reference evidence="3" key="1">
    <citation type="submission" date="2015-09" db="EMBL/GenBank/DDBJ databases">
        <authorList>
            <consortium name="Pathogen Informatics"/>
        </authorList>
    </citation>
    <scope>NUCLEOTIDE SEQUENCE [LARGE SCALE GENOMIC DNA]</scope>
    <source>
        <strain evidence="3">Lake Konstanz</strain>
    </source>
</reference>
<evidence type="ECO:0000313" key="2">
    <source>
        <dbReference type="EMBL" id="CUE71250.1"/>
    </source>
</evidence>
<feature type="domain" description="G" evidence="1">
    <location>
        <begin position="68"/>
        <end position="212"/>
    </location>
</feature>
<dbReference type="Proteomes" id="UP000051952">
    <property type="component" value="Unassembled WGS sequence"/>
</dbReference>
<evidence type="ECO:0000259" key="1">
    <source>
        <dbReference type="Pfam" id="PF01926"/>
    </source>
</evidence>
<dbReference type="VEuPathDB" id="TriTrypDB:BSAL_52965"/>
<dbReference type="EMBL" id="CYKH01000104">
    <property type="protein sequence ID" value="CUE71250.1"/>
    <property type="molecule type" value="Genomic_DNA"/>
</dbReference>
<dbReference type="PANTHER" id="PTHR11649:SF76">
    <property type="entry name" value="ENGB-TYPE G DOMAIN-CONTAINING PROTEIN"/>
    <property type="match status" value="1"/>
</dbReference>
<accession>A0A0S4ILF4</accession>
<protein>
    <submittedName>
        <fullName evidence="2">50S ribosome-binding protein, putative</fullName>
    </submittedName>
</protein>
<keyword evidence="3" id="KW-1185">Reference proteome</keyword>
<dbReference type="AlphaFoldDB" id="A0A0S4ILF4"/>
<dbReference type="InterPro" id="IPR006073">
    <property type="entry name" value="GTP-bd"/>
</dbReference>
<dbReference type="SUPFAM" id="SSF52540">
    <property type="entry name" value="P-loop containing nucleoside triphosphate hydrolases"/>
    <property type="match status" value="1"/>
</dbReference>
<dbReference type="Gene3D" id="3.40.50.300">
    <property type="entry name" value="P-loop containing nucleotide triphosphate hydrolases"/>
    <property type="match status" value="1"/>
</dbReference>
<organism evidence="2 3">
    <name type="scientific">Bodo saltans</name>
    <name type="common">Flagellated protozoan</name>
    <dbReference type="NCBI Taxonomy" id="75058"/>
    <lineage>
        <taxon>Eukaryota</taxon>
        <taxon>Discoba</taxon>
        <taxon>Euglenozoa</taxon>
        <taxon>Kinetoplastea</taxon>
        <taxon>Metakinetoplastina</taxon>
        <taxon>Eubodonida</taxon>
        <taxon>Bodonidae</taxon>
        <taxon>Bodo</taxon>
    </lineage>
</organism>
<dbReference type="InterPro" id="IPR027417">
    <property type="entry name" value="P-loop_NTPase"/>
</dbReference>